<dbReference type="CDD" id="cd09008">
    <property type="entry name" value="MTAN"/>
    <property type="match status" value="1"/>
</dbReference>
<evidence type="ECO:0000256" key="1">
    <source>
        <dbReference type="ARBA" id="ARBA00004945"/>
    </source>
</evidence>
<dbReference type="GO" id="GO:0009164">
    <property type="term" value="P:nucleoside catabolic process"/>
    <property type="evidence" value="ECO:0007669"/>
    <property type="project" value="InterPro"/>
</dbReference>
<dbReference type="OrthoDB" id="9792278at2"/>
<keyword evidence="5" id="KW-0486">Methionine biosynthesis</keyword>
<dbReference type="GO" id="GO:0019509">
    <property type="term" value="P:L-methionine salvage from methylthioadenosine"/>
    <property type="evidence" value="ECO:0007669"/>
    <property type="project" value="UniProtKB-UniPathway"/>
</dbReference>
<dbReference type="Gene3D" id="3.40.50.1580">
    <property type="entry name" value="Nucleoside phosphorylase domain"/>
    <property type="match status" value="1"/>
</dbReference>
<sequence>MTAPIGILAALHDEIADLLTRMGPSAERHTIGMRDYYVGKLSGRPCVLVLARVGKVAAAATAVTLIREFGVSCVLFAGLAGGIAPGVRVGDVVLAETLVQHDLDARPLFPRFEVPLLGRAKFATDAGLNEVLARCVADFLALDLPRQVDAATQERFGIAAPALHRGEIASGDQFIGAAEVSRRLAADLPATLCVEMEGAAVAQVCHEYGVPCAVLRTVSDRADAAAPVDFKAFLHEVASFYSAGIIGRFIAAL</sequence>
<proteinExistence type="predicted"/>
<comment type="caution">
    <text evidence="7">The sequence shown here is derived from an EMBL/GenBank/DDBJ whole genome shotgun (WGS) entry which is preliminary data.</text>
</comment>
<dbReference type="SUPFAM" id="SSF53167">
    <property type="entry name" value="Purine and uridine phosphorylases"/>
    <property type="match status" value="1"/>
</dbReference>
<dbReference type="InterPro" id="IPR000845">
    <property type="entry name" value="Nucleoside_phosphorylase_d"/>
</dbReference>
<gene>
    <name evidence="7" type="ORF">C7R54_13520</name>
</gene>
<dbReference type="GO" id="GO:0008930">
    <property type="term" value="F:methylthioadenosine nucleosidase activity"/>
    <property type="evidence" value="ECO:0007669"/>
    <property type="project" value="InterPro"/>
</dbReference>
<organism evidence="7 8">
    <name type="scientific">Achromobacter aloeverae</name>
    <dbReference type="NCBI Taxonomy" id="1750518"/>
    <lineage>
        <taxon>Bacteria</taxon>
        <taxon>Pseudomonadati</taxon>
        <taxon>Pseudomonadota</taxon>
        <taxon>Betaproteobacteria</taxon>
        <taxon>Burkholderiales</taxon>
        <taxon>Alcaligenaceae</taxon>
        <taxon>Achromobacter</taxon>
    </lineage>
</organism>
<name>A0A4Q1HLX9_9BURK</name>
<dbReference type="RefSeq" id="WP_129150941.1">
    <property type="nucleotide sequence ID" value="NZ_JBHSDO010000014.1"/>
</dbReference>
<keyword evidence="3" id="KW-0028">Amino-acid biosynthesis</keyword>
<dbReference type="GO" id="GO:0019284">
    <property type="term" value="P:L-methionine salvage from S-adenosylmethionine"/>
    <property type="evidence" value="ECO:0007669"/>
    <property type="project" value="TreeGrafter"/>
</dbReference>
<evidence type="ECO:0000313" key="7">
    <source>
        <dbReference type="EMBL" id="RXN90508.1"/>
    </source>
</evidence>
<feature type="domain" description="Nucleoside phosphorylase" evidence="6">
    <location>
        <begin position="4"/>
        <end position="238"/>
    </location>
</feature>
<keyword evidence="8" id="KW-1185">Reference proteome</keyword>
<keyword evidence="4" id="KW-0378">Hydrolase</keyword>
<evidence type="ECO:0000256" key="2">
    <source>
        <dbReference type="ARBA" id="ARBA00011974"/>
    </source>
</evidence>
<evidence type="ECO:0000259" key="6">
    <source>
        <dbReference type="Pfam" id="PF01048"/>
    </source>
</evidence>
<dbReference type="UniPathway" id="UPA00904">
    <property type="reaction ID" value="UER00871"/>
</dbReference>
<evidence type="ECO:0000256" key="3">
    <source>
        <dbReference type="ARBA" id="ARBA00022605"/>
    </source>
</evidence>
<comment type="pathway">
    <text evidence="1">Amino-acid biosynthesis; L-methionine biosynthesis via salvage pathway; S-methyl-5-thio-alpha-D-ribose 1-phosphate from S-methyl-5'-thioadenosine (hydrolase route): step 1/2.</text>
</comment>
<dbReference type="NCBIfam" id="NF004079">
    <property type="entry name" value="PRK05584.1"/>
    <property type="match status" value="1"/>
</dbReference>
<evidence type="ECO:0000313" key="8">
    <source>
        <dbReference type="Proteomes" id="UP000290849"/>
    </source>
</evidence>
<dbReference type="InterPro" id="IPR010049">
    <property type="entry name" value="MTA_SAH_Nsdase"/>
</dbReference>
<dbReference type="NCBIfam" id="TIGR01704">
    <property type="entry name" value="MTA_SAH-Nsdase"/>
    <property type="match status" value="1"/>
</dbReference>
<reference evidence="7 8" key="1">
    <citation type="journal article" date="2017" name="Int. J. Syst. Evol. Microbiol.">
        <title>Achromobacter aloeverae sp. nov., isolated from the root of Aloe vera (L.) Burm.f.</title>
        <authorList>
            <person name="Kuncharoen N."/>
            <person name="Muramatsu Y."/>
            <person name="Shibata C."/>
            <person name="Kamakura Y."/>
            <person name="Nakagawa Y."/>
            <person name="Tanasupawat S."/>
        </authorList>
    </citation>
    <scope>NUCLEOTIDE SEQUENCE [LARGE SCALE GENOMIC DNA]</scope>
    <source>
        <strain evidence="7 8">AVA-1</strain>
    </source>
</reference>
<dbReference type="AlphaFoldDB" id="A0A4Q1HLX9"/>
<dbReference type="PANTHER" id="PTHR46832:SF1">
    <property type="entry name" value="5'-METHYLTHIOADENOSINE_S-ADENOSYLHOMOCYSTEINE NUCLEOSIDASE"/>
    <property type="match status" value="1"/>
</dbReference>
<accession>A0A4Q1HLX9</accession>
<dbReference type="EMBL" id="PYAL01000003">
    <property type="protein sequence ID" value="RXN90508.1"/>
    <property type="molecule type" value="Genomic_DNA"/>
</dbReference>
<evidence type="ECO:0000256" key="5">
    <source>
        <dbReference type="ARBA" id="ARBA00023167"/>
    </source>
</evidence>
<protein>
    <recommendedName>
        <fullName evidence="2">adenosylhomocysteine nucleosidase</fullName>
        <ecNumber evidence="2">3.2.2.9</ecNumber>
    </recommendedName>
</protein>
<dbReference type="Pfam" id="PF01048">
    <property type="entry name" value="PNP_UDP_1"/>
    <property type="match status" value="1"/>
</dbReference>
<dbReference type="EC" id="3.2.2.9" evidence="2"/>
<dbReference type="Proteomes" id="UP000290849">
    <property type="component" value="Unassembled WGS sequence"/>
</dbReference>
<dbReference type="PANTHER" id="PTHR46832">
    <property type="entry name" value="5'-METHYLTHIOADENOSINE/S-ADENOSYLHOMOCYSTEINE NUCLEOSIDASE"/>
    <property type="match status" value="1"/>
</dbReference>
<dbReference type="InterPro" id="IPR035994">
    <property type="entry name" value="Nucleoside_phosphorylase_sf"/>
</dbReference>
<evidence type="ECO:0000256" key="4">
    <source>
        <dbReference type="ARBA" id="ARBA00022801"/>
    </source>
</evidence>
<dbReference type="GO" id="GO:0008782">
    <property type="term" value="F:adenosylhomocysteine nucleosidase activity"/>
    <property type="evidence" value="ECO:0007669"/>
    <property type="project" value="UniProtKB-EC"/>
</dbReference>
<dbReference type="GO" id="GO:0005829">
    <property type="term" value="C:cytosol"/>
    <property type="evidence" value="ECO:0007669"/>
    <property type="project" value="TreeGrafter"/>
</dbReference>